<sequence>MSGKGGHRGGQGNRSAGNWGSHGATYSYGAHNAAHNPFEVKLPRFLNWLEYNEVDQSENSLIMVDDRDVRMVSPFQCWLTREIMANSASSINVLTERDQVMPPNSGFHLSLFGNYTLDGIKAVIGHLSYTDVKVYNGNEILFHWIFRGYRADTDLTVQQQFVDEVLLREWSWSRFELRVCNRSSQDAMGNDADRVEFRFRDANTRLDLKCQRTAVPGTWLTVSHISGPTLIQTIQNVRQARARVEGPEHTEQFGQLAAVHEHWFNWAVAENAEDVGCLVDFIGDLDEGNFHITATSKLWTRAPEIVNPKAIAEMQHQEAGLAAPFGPPAITEGAWRHVAERVVVTPAIFASQIRSKTFNETSATIEEVDNLPPGDLELPTAASGGRPTDAAGMEVETKIPGRRCSSVSRIRRGLGRVGCRRSSRWVARSRDDDEVDARPIRRWLGLGRSEFWLALDVDEGADDQIARMLGAMGGDQEDRDVVLRRIELAPLLFNLILQSRSKIMGEIATDLGYGHGSAVRPLSVVEVQAGSHAQINRSLPGAEITAGEQAEIRELVFGAGAFRTIRVNVLAWERMEKWAGSQGLSVYPLTNSVFSKYCLHLSNSKCGPSVLPAVEVPLPVVAALEYLVNALILEGKKPAALFVWWTLILIYASLRYGLPPLSDQAAE</sequence>
<dbReference type="Proteomes" id="UP001642484">
    <property type="component" value="Unassembled WGS sequence"/>
</dbReference>
<proteinExistence type="predicted"/>
<evidence type="ECO:0000256" key="1">
    <source>
        <dbReference type="SAM" id="MobiDB-lite"/>
    </source>
</evidence>
<evidence type="ECO:0000313" key="2">
    <source>
        <dbReference type="EMBL" id="CAK9117049.1"/>
    </source>
</evidence>
<keyword evidence="3" id="KW-1185">Reference proteome</keyword>
<comment type="caution">
    <text evidence="2">The sequence shown here is derived from an EMBL/GenBank/DDBJ whole genome shotgun (WGS) entry which is preliminary data.</text>
</comment>
<organism evidence="2 3">
    <name type="scientific">Durusdinium trenchii</name>
    <dbReference type="NCBI Taxonomy" id="1381693"/>
    <lineage>
        <taxon>Eukaryota</taxon>
        <taxon>Sar</taxon>
        <taxon>Alveolata</taxon>
        <taxon>Dinophyceae</taxon>
        <taxon>Suessiales</taxon>
        <taxon>Symbiodiniaceae</taxon>
        <taxon>Durusdinium</taxon>
    </lineage>
</organism>
<accession>A0ABP0SY67</accession>
<reference evidence="2 3" key="1">
    <citation type="submission" date="2024-02" db="EMBL/GenBank/DDBJ databases">
        <authorList>
            <person name="Chen Y."/>
            <person name="Shah S."/>
            <person name="Dougan E. K."/>
            <person name="Thang M."/>
            <person name="Chan C."/>
        </authorList>
    </citation>
    <scope>NUCLEOTIDE SEQUENCE [LARGE SCALE GENOMIC DNA]</scope>
</reference>
<dbReference type="EMBL" id="CAXAMN010028583">
    <property type="protein sequence ID" value="CAK9117049.1"/>
    <property type="molecule type" value="Genomic_DNA"/>
</dbReference>
<protein>
    <submittedName>
        <fullName evidence="2">Uncharacterized protein</fullName>
    </submittedName>
</protein>
<gene>
    <name evidence="2" type="ORF">CCMP2556_LOCUS54483</name>
</gene>
<evidence type="ECO:0000313" key="3">
    <source>
        <dbReference type="Proteomes" id="UP001642484"/>
    </source>
</evidence>
<feature type="region of interest" description="Disordered" evidence="1">
    <location>
        <begin position="369"/>
        <end position="393"/>
    </location>
</feature>
<name>A0ABP0SY67_9DINO</name>